<dbReference type="InterPro" id="IPR051313">
    <property type="entry name" value="Bact_iron-sidero_bind"/>
</dbReference>
<protein>
    <submittedName>
        <fullName evidence="10">AraC family transcriptional regulator</fullName>
    </submittedName>
</protein>
<gene>
    <name evidence="10" type="ORF">WMW72_14610</name>
</gene>
<dbReference type="PANTHER" id="PTHR30532">
    <property type="entry name" value="IRON III DICITRATE-BINDING PERIPLASMIC PROTEIN"/>
    <property type="match status" value="1"/>
</dbReference>
<evidence type="ECO:0000313" key="10">
    <source>
        <dbReference type="EMBL" id="MEK8129134.1"/>
    </source>
</evidence>
<evidence type="ECO:0000256" key="4">
    <source>
        <dbReference type="ARBA" id="ARBA00022729"/>
    </source>
</evidence>
<dbReference type="PROSITE" id="PS01124">
    <property type="entry name" value="HTH_ARAC_FAMILY_2"/>
    <property type="match status" value="1"/>
</dbReference>
<sequence length="406" mass="46506">MLPEQKPLTDKSLLKSGRDPKTSLVEIREFMDQHYNEPLSIGQLAEMANISPKYFVDLFKKTYGQSAMDYITDLRINRAKRYLAESGDRLRDIALKVGYSDEFYFSRKFKKEVGMTPSDFVKHARQRVAACSSSVTGQLLALHVMPVAAPLDPKWTAYYYHRYRTEIKTHLMMTDPYTSRTFGMNIDKLAQARPDAIVGNDQLCLSEQAQLMDIAPSYFVPAQQSGWREQLRGIARFLDREDQAEQWIVRYEQKVKSARLQIAEVLGRDKILVLRIYGQSIHLYSNRGLEDILYGDLQLQAAYPQDSACNIRLTPDQLAALNPDRILLMVCPEAVSRAYWLSLQHAKAWRQLNAVRAGQVYPIPSDPWFEYSAIAIDRMLDEALLLFTGNCPNECQDNVHGDVYAT</sequence>
<proteinExistence type="inferred from homology"/>
<dbReference type="PANTHER" id="PTHR30532:SF21">
    <property type="entry name" value="SIDEROPHORE-BINDING LIPOPROTEIN YFIY-RELATED"/>
    <property type="match status" value="1"/>
</dbReference>
<dbReference type="Pfam" id="PF01497">
    <property type="entry name" value="Peripla_BP_2"/>
    <property type="match status" value="1"/>
</dbReference>
<dbReference type="SMART" id="SM00342">
    <property type="entry name" value="HTH_ARAC"/>
    <property type="match status" value="1"/>
</dbReference>
<evidence type="ECO:0000256" key="7">
    <source>
        <dbReference type="ARBA" id="ARBA00023163"/>
    </source>
</evidence>
<dbReference type="SUPFAM" id="SSF53807">
    <property type="entry name" value="Helical backbone' metal receptor"/>
    <property type="match status" value="1"/>
</dbReference>
<feature type="domain" description="HTH araC/xylS-type" evidence="8">
    <location>
        <begin position="25"/>
        <end position="123"/>
    </location>
</feature>
<keyword evidence="7" id="KW-0804">Transcription</keyword>
<keyword evidence="6" id="KW-0238">DNA-binding</keyword>
<feature type="domain" description="Fe/B12 periplasmic-binding" evidence="9">
    <location>
        <begin position="127"/>
        <end position="391"/>
    </location>
</feature>
<evidence type="ECO:0000313" key="11">
    <source>
        <dbReference type="Proteomes" id="UP001469365"/>
    </source>
</evidence>
<dbReference type="SUPFAM" id="SSF46689">
    <property type="entry name" value="Homeodomain-like"/>
    <property type="match status" value="2"/>
</dbReference>
<dbReference type="PROSITE" id="PS00041">
    <property type="entry name" value="HTH_ARAC_FAMILY_1"/>
    <property type="match status" value="1"/>
</dbReference>
<dbReference type="InterPro" id="IPR009057">
    <property type="entry name" value="Homeodomain-like_sf"/>
</dbReference>
<reference evidence="10 11" key="1">
    <citation type="submission" date="2024-04" db="EMBL/GenBank/DDBJ databases">
        <title>draft genome sequnece of Paenibacillus filicis.</title>
        <authorList>
            <person name="Kim D.-U."/>
        </authorList>
    </citation>
    <scope>NUCLEOTIDE SEQUENCE [LARGE SCALE GENOMIC DNA]</scope>
    <source>
        <strain evidence="10 11">KACC14197</strain>
    </source>
</reference>
<comment type="similarity">
    <text evidence="2">Belongs to the bacterial solute-binding protein 8 family.</text>
</comment>
<accession>A0ABU9DK22</accession>
<dbReference type="RefSeq" id="WP_341416227.1">
    <property type="nucleotide sequence ID" value="NZ_JBBPCC010000008.1"/>
</dbReference>
<evidence type="ECO:0000256" key="2">
    <source>
        <dbReference type="ARBA" id="ARBA00008814"/>
    </source>
</evidence>
<dbReference type="Proteomes" id="UP001469365">
    <property type="component" value="Unassembled WGS sequence"/>
</dbReference>
<keyword evidence="11" id="KW-1185">Reference proteome</keyword>
<keyword evidence="4" id="KW-0732">Signal</keyword>
<evidence type="ECO:0000259" key="8">
    <source>
        <dbReference type="PROSITE" id="PS01124"/>
    </source>
</evidence>
<evidence type="ECO:0000256" key="6">
    <source>
        <dbReference type="ARBA" id="ARBA00023125"/>
    </source>
</evidence>
<evidence type="ECO:0000256" key="3">
    <source>
        <dbReference type="ARBA" id="ARBA00022448"/>
    </source>
</evidence>
<name>A0ABU9DK22_9BACL</name>
<dbReference type="Gene3D" id="1.10.10.60">
    <property type="entry name" value="Homeodomain-like"/>
    <property type="match status" value="2"/>
</dbReference>
<comment type="subcellular location">
    <subcellularLocation>
        <location evidence="1">Cell envelope</location>
    </subcellularLocation>
</comment>
<dbReference type="PROSITE" id="PS50983">
    <property type="entry name" value="FE_B12_PBP"/>
    <property type="match status" value="1"/>
</dbReference>
<dbReference type="PRINTS" id="PR00032">
    <property type="entry name" value="HTHARAC"/>
</dbReference>
<dbReference type="Pfam" id="PF12833">
    <property type="entry name" value="HTH_18"/>
    <property type="match status" value="1"/>
</dbReference>
<dbReference type="InterPro" id="IPR018062">
    <property type="entry name" value="HTH_AraC-typ_CS"/>
</dbReference>
<dbReference type="EMBL" id="JBBPCC010000008">
    <property type="protein sequence ID" value="MEK8129134.1"/>
    <property type="molecule type" value="Genomic_DNA"/>
</dbReference>
<evidence type="ECO:0000256" key="5">
    <source>
        <dbReference type="ARBA" id="ARBA00023015"/>
    </source>
</evidence>
<comment type="caution">
    <text evidence="10">The sequence shown here is derived from an EMBL/GenBank/DDBJ whole genome shotgun (WGS) entry which is preliminary data.</text>
</comment>
<dbReference type="InterPro" id="IPR002491">
    <property type="entry name" value="ABC_transptr_periplasmic_BD"/>
</dbReference>
<organism evidence="10 11">
    <name type="scientific">Paenibacillus filicis</name>
    <dbReference type="NCBI Taxonomy" id="669464"/>
    <lineage>
        <taxon>Bacteria</taxon>
        <taxon>Bacillati</taxon>
        <taxon>Bacillota</taxon>
        <taxon>Bacilli</taxon>
        <taxon>Bacillales</taxon>
        <taxon>Paenibacillaceae</taxon>
        <taxon>Paenibacillus</taxon>
    </lineage>
</organism>
<keyword evidence="3" id="KW-0813">Transport</keyword>
<dbReference type="InterPro" id="IPR018060">
    <property type="entry name" value="HTH_AraC"/>
</dbReference>
<dbReference type="Gene3D" id="3.40.50.1980">
    <property type="entry name" value="Nitrogenase molybdenum iron protein domain"/>
    <property type="match status" value="2"/>
</dbReference>
<dbReference type="InterPro" id="IPR020449">
    <property type="entry name" value="Tscrpt_reg_AraC-type_HTH"/>
</dbReference>
<evidence type="ECO:0000256" key="1">
    <source>
        <dbReference type="ARBA" id="ARBA00004196"/>
    </source>
</evidence>
<keyword evidence="5" id="KW-0805">Transcription regulation</keyword>
<evidence type="ECO:0000259" key="9">
    <source>
        <dbReference type="PROSITE" id="PS50983"/>
    </source>
</evidence>